<protein>
    <submittedName>
        <fullName evidence="1">Uncharacterized protein</fullName>
    </submittedName>
</protein>
<gene>
    <name evidence="1" type="ORF">FD755_019656</name>
</gene>
<reference evidence="1 2" key="1">
    <citation type="submission" date="2019-06" db="EMBL/GenBank/DDBJ databases">
        <title>Discovery of a novel chromosome fission-fusion reversal in muntjac.</title>
        <authorList>
            <person name="Mudd A.B."/>
            <person name="Bredeson J.V."/>
            <person name="Baum R."/>
            <person name="Hockemeyer D."/>
            <person name="Rokhsar D.S."/>
        </authorList>
    </citation>
    <scope>NUCLEOTIDE SEQUENCE [LARGE SCALE GENOMIC DNA]</scope>
    <source>
        <strain evidence="1">UCam_UCB_Mr</strain>
        <tissue evidence="1">Fibroblast cell line</tissue>
    </source>
</reference>
<name>A0A5N3X409_MUNRE</name>
<keyword evidence="2" id="KW-1185">Reference proteome</keyword>
<comment type="caution">
    <text evidence="1">The sequence shown here is derived from an EMBL/GenBank/DDBJ whole genome shotgun (WGS) entry which is preliminary data.</text>
</comment>
<proteinExistence type="predicted"/>
<evidence type="ECO:0000313" key="1">
    <source>
        <dbReference type="EMBL" id="KAB0368622.1"/>
    </source>
</evidence>
<organism evidence="1 2">
    <name type="scientific">Muntiacus reevesi</name>
    <name type="common">Reeves' muntjac</name>
    <name type="synonym">Cervus reevesi</name>
    <dbReference type="NCBI Taxonomy" id="9886"/>
    <lineage>
        <taxon>Eukaryota</taxon>
        <taxon>Metazoa</taxon>
        <taxon>Chordata</taxon>
        <taxon>Craniata</taxon>
        <taxon>Vertebrata</taxon>
        <taxon>Euteleostomi</taxon>
        <taxon>Mammalia</taxon>
        <taxon>Eutheria</taxon>
        <taxon>Laurasiatheria</taxon>
        <taxon>Artiodactyla</taxon>
        <taxon>Ruminantia</taxon>
        <taxon>Pecora</taxon>
        <taxon>Cervidae</taxon>
        <taxon>Muntiacinae</taxon>
        <taxon>Muntiacus</taxon>
    </lineage>
</organism>
<dbReference type="AlphaFoldDB" id="A0A5N3X409"/>
<evidence type="ECO:0000313" key="2">
    <source>
        <dbReference type="Proteomes" id="UP000326062"/>
    </source>
</evidence>
<accession>A0A5N3X409</accession>
<dbReference type="Proteomes" id="UP000326062">
    <property type="component" value="Chromosome 19"/>
</dbReference>
<dbReference type="EMBL" id="VCEB01000017">
    <property type="protein sequence ID" value="KAB0368622.1"/>
    <property type="molecule type" value="Genomic_DNA"/>
</dbReference>
<sequence length="118" mass="13226">MMHLAVFTSHTEGTTSFLCSEYFPFPQTFPLGLGDGQFYAWTDGLRRKDWHDYGSMQKEAMRSESSIFFFHAFSLTKASAHTDIHAGTKSKSTPPSLINRPNSTIISAILSPPNLEIH</sequence>